<dbReference type="GO" id="GO:0006355">
    <property type="term" value="P:regulation of DNA-templated transcription"/>
    <property type="evidence" value="ECO:0007669"/>
    <property type="project" value="InterPro"/>
</dbReference>
<accession>A0A915DUA3</accession>
<dbReference type="InterPro" id="IPR038309">
    <property type="entry name" value="Rsd/AlgQ_sf"/>
</dbReference>
<sequence length="192" mass="20731">MPAADRACVRAGLGGGGPATAIRRPGVQRAELEFSRPDRSRVEPVGFPAAGGAAPSCLLAYRARGVGAFFPRVARPRAGLRRQGYERDSVVCSWTTVRRALRGLRAAGQGSQAFGDEKALKLAEEINPRINDITQIALAFNDHCAKAECKDTERFAEKLGKLGGLLHERFELEDCLIEVLHNAHKEEGAVQA</sequence>
<keyword evidence="1" id="KW-0805">Transcription regulation</keyword>
<dbReference type="InterPro" id="IPR007448">
    <property type="entry name" value="Sigma70_reg_Rsd_AlgQ"/>
</dbReference>
<evidence type="ECO:0000313" key="4">
    <source>
        <dbReference type="WBParaSite" id="jg22895"/>
    </source>
</evidence>
<keyword evidence="2" id="KW-0804">Transcription</keyword>
<evidence type="ECO:0000256" key="1">
    <source>
        <dbReference type="ARBA" id="ARBA00023015"/>
    </source>
</evidence>
<dbReference type="Gene3D" id="1.20.120.1370">
    <property type="entry name" value="Regulator of RNA polymerase sigma(70) subunit, domain 4"/>
    <property type="match status" value="1"/>
</dbReference>
<proteinExistence type="predicted"/>
<reference evidence="4" key="1">
    <citation type="submission" date="2022-11" db="UniProtKB">
        <authorList>
            <consortium name="WormBaseParasite"/>
        </authorList>
    </citation>
    <scope>IDENTIFICATION</scope>
</reference>
<dbReference type="WBParaSite" id="jg22895">
    <property type="protein sequence ID" value="jg22895"/>
    <property type="gene ID" value="jg22895"/>
</dbReference>
<keyword evidence="3" id="KW-1185">Reference proteome</keyword>
<organism evidence="3 4">
    <name type="scientific">Ditylenchus dipsaci</name>
    <dbReference type="NCBI Taxonomy" id="166011"/>
    <lineage>
        <taxon>Eukaryota</taxon>
        <taxon>Metazoa</taxon>
        <taxon>Ecdysozoa</taxon>
        <taxon>Nematoda</taxon>
        <taxon>Chromadorea</taxon>
        <taxon>Rhabditida</taxon>
        <taxon>Tylenchina</taxon>
        <taxon>Tylenchomorpha</taxon>
        <taxon>Sphaerularioidea</taxon>
        <taxon>Anguinidae</taxon>
        <taxon>Anguininae</taxon>
        <taxon>Ditylenchus</taxon>
    </lineage>
</organism>
<dbReference type="Proteomes" id="UP000887574">
    <property type="component" value="Unplaced"/>
</dbReference>
<evidence type="ECO:0000313" key="3">
    <source>
        <dbReference type="Proteomes" id="UP000887574"/>
    </source>
</evidence>
<name>A0A915DUA3_9BILA</name>
<dbReference type="AlphaFoldDB" id="A0A915DUA3"/>
<evidence type="ECO:0000256" key="2">
    <source>
        <dbReference type="ARBA" id="ARBA00023163"/>
    </source>
</evidence>
<protein>
    <submittedName>
        <fullName evidence="4">Uncharacterized protein</fullName>
    </submittedName>
</protein>
<dbReference type="Pfam" id="PF04353">
    <property type="entry name" value="Rsd_AlgQ"/>
    <property type="match status" value="1"/>
</dbReference>